<comment type="subcellular location">
    <subcellularLocation>
        <location evidence="2 13">Cytoplasm</location>
    </subcellularLocation>
</comment>
<comment type="function">
    <text evidence="1 13">Is required not only for elongation of protein synthesis but also for the initiation of all mRNA translation through initiator tRNA(fMet) aminoacylation.</text>
</comment>
<dbReference type="HAMAP" id="MF_00098">
    <property type="entry name" value="Met_tRNA_synth_type1"/>
    <property type="match status" value="1"/>
</dbReference>
<keyword evidence="6 13" id="KW-0479">Metal-binding</keyword>
<dbReference type="InterPro" id="IPR023458">
    <property type="entry name" value="Met-tRNA_ligase_1"/>
</dbReference>
<evidence type="ECO:0000259" key="15">
    <source>
        <dbReference type="Pfam" id="PF19303"/>
    </source>
</evidence>
<dbReference type="PRINTS" id="PR01041">
    <property type="entry name" value="TRNASYNTHMET"/>
</dbReference>
<dbReference type="InterPro" id="IPR041872">
    <property type="entry name" value="Anticodon_Met"/>
</dbReference>
<dbReference type="GO" id="GO:0046872">
    <property type="term" value="F:metal ion binding"/>
    <property type="evidence" value="ECO:0007669"/>
    <property type="project" value="UniProtKB-KW"/>
</dbReference>
<dbReference type="CDD" id="cd07957">
    <property type="entry name" value="Anticodon_Ia_Met"/>
    <property type="match status" value="1"/>
</dbReference>
<dbReference type="InterPro" id="IPR033911">
    <property type="entry name" value="MetRS_core"/>
</dbReference>
<keyword evidence="5 13" id="KW-0436">Ligase</keyword>
<dbReference type="Gene3D" id="3.40.50.620">
    <property type="entry name" value="HUPs"/>
    <property type="match status" value="1"/>
</dbReference>
<evidence type="ECO:0000256" key="10">
    <source>
        <dbReference type="ARBA" id="ARBA00022917"/>
    </source>
</evidence>
<dbReference type="Gene3D" id="2.20.28.20">
    <property type="entry name" value="Methionyl-tRNA synthetase, Zn-domain"/>
    <property type="match status" value="1"/>
</dbReference>
<dbReference type="InterPro" id="IPR029038">
    <property type="entry name" value="MetRS_Zn"/>
</dbReference>
<dbReference type="EC" id="6.1.1.10" evidence="13"/>
<dbReference type="GO" id="GO:0004825">
    <property type="term" value="F:methionine-tRNA ligase activity"/>
    <property type="evidence" value="ECO:0007669"/>
    <property type="project" value="UniProtKB-UniRule"/>
</dbReference>
<dbReference type="SUPFAM" id="SSF47323">
    <property type="entry name" value="Anticodon-binding domain of a subclass of class I aminoacyl-tRNA synthetases"/>
    <property type="match status" value="1"/>
</dbReference>
<reference evidence="16 17" key="1">
    <citation type="journal article" date="2017" name="Int. J. Syst. Evol. Microbiol.">
        <title>Aquarickettsiella crustaci n. gen. n. sp. (Gammaproteobacteria: Legionellales: Coxiellaceae); a bacterial pathogen of the freshwater crustacean: Gammarus fossarum (Malacostraca: Amphipoda).</title>
        <authorList>
            <person name="Bojko J."/>
            <person name="Dunn A.M."/>
            <person name="Stebbing P.D."/>
            <person name="Van Aerle R."/>
            <person name="Bacela-Spychalska K."/>
            <person name="Bean T.P."/>
            <person name="Stentiford G.D."/>
        </authorList>
    </citation>
    <scope>NUCLEOTIDE SEQUENCE [LARGE SCALE GENOMIC DNA]</scope>
    <source>
        <strain evidence="16">RA15029</strain>
    </source>
</reference>
<reference evidence="16 17" key="2">
    <citation type="journal article" date="2018" name="J. Invertebr. Pathol.">
        <title>'Candidatus Aquirickettsiella gammari' (Gammaproteobacteria: Legionellales: Coxiellaceae): A bacterial pathogen of the freshwater crustacean Gammarus fossarum (Malacostraca: Amphipoda).</title>
        <authorList>
            <person name="Bojko J."/>
            <person name="Dunn A.M."/>
            <person name="Stebbing P.D."/>
            <person name="van Aerle R."/>
            <person name="Bacela-Spychalska K."/>
            <person name="Bean T.P."/>
            <person name="Urrutia A."/>
            <person name="Stentiford G.D."/>
        </authorList>
    </citation>
    <scope>NUCLEOTIDE SEQUENCE [LARGE SCALE GENOMIC DNA]</scope>
    <source>
        <strain evidence="16">RA15029</strain>
    </source>
</reference>
<dbReference type="FunFam" id="2.20.28.20:FF:000001">
    <property type="entry name" value="Methionine--tRNA ligase"/>
    <property type="match status" value="1"/>
</dbReference>
<feature type="binding site" evidence="13">
    <location>
        <position position="162"/>
    </location>
    <ligand>
        <name>Zn(2+)</name>
        <dbReference type="ChEBI" id="CHEBI:29105"/>
    </ligand>
</feature>
<comment type="cofactor">
    <cofactor evidence="13">
        <name>Zn(2+)</name>
        <dbReference type="ChEBI" id="CHEBI:29105"/>
    </cofactor>
    <text evidence="13">Binds 1 zinc ion per subunit.</text>
</comment>
<keyword evidence="8 13" id="KW-0862">Zinc</keyword>
<feature type="binding site" evidence="13">
    <location>
        <position position="336"/>
    </location>
    <ligand>
        <name>ATP</name>
        <dbReference type="ChEBI" id="CHEBI:30616"/>
    </ligand>
</feature>
<comment type="caution">
    <text evidence="16">The sequence shown here is derived from an EMBL/GenBank/DDBJ whole genome shotgun (WGS) entry which is preliminary data.</text>
</comment>
<dbReference type="GO" id="GO:0006431">
    <property type="term" value="P:methionyl-tRNA aminoacylation"/>
    <property type="evidence" value="ECO:0007669"/>
    <property type="project" value="UniProtKB-UniRule"/>
</dbReference>
<feature type="binding site" evidence="13">
    <location>
        <position position="159"/>
    </location>
    <ligand>
        <name>Zn(2+)</name>
        <dbReference type="ChEBI" id="CHEBI:29105"/>
    </ligand>
</feature>
<evidence type="ECO:0000256" key="11">
    <source>
        <dbReference type="ARBA" id="ARBA00023146"/>
    </source>
</evidence>
<feature type="domain" description="Methionyl/Leucyl tRNA synthetase" evidence="14">
    <location>
        <begin position="9"/>
        <end position="397"/>
    </location>
</feature>
<dbReference type="NCBIfam" id="NF001100">
    <property type="entry name" value="PRK00133.1"/>
    <property type="match status" value="1"/>
</dbReference>
<keyword evidence="10 13" id="KW-0648">Protein biosynthesis</keyword>
<accession>A0A370CHI9</accession>
<feature type="binding site" evidence="13">
    <location>
        <position position="146"/>
    </location>
    <ligand>
        <name>Zn(2+)</name>
        <dbReference type="ChEBI" id="CHEBI:29105"/>
    </ligand>
</feature>
<dbReference type="GO" id="GO:0005829">
    <property type="term" value="C:cytosol"/>
    <property type="evidence" value="ECO:0007669"/>
    <property type="project" value="TreeGrafter"/>
</dbReference>
<dbReference type="EMBL" id="NMOS02000027">
    <property type="protein sequence ID" value="RDH39904.1"/>
    <property type="molecule type" value="Genomic_DNA"/>
</dbReference>
<comment type="catalytic activity">
    <reaction evidence="12 13">
        <text>tRNA(Met) + L-methionine + ATP = L-methionyl-tRNA(Met) + AMP + diphosphate</text>
        <dbReference type="Rhea" id="RHEA:13481"/>
        <dbReference type="Rhea" id="RHEA-COMP:9667"/>
        <dbReference type="Rhea" id="RHEA-COMP:9698"/>
        <dbReference type="ChEBI" id="CHEBI:30616"/>
        <dbReference type="ChEBI" id="CHEBI:33019"/>
        <dbReference type="ChEBI" id="CHEBI:57844"/>
        <dbReference type="ChEBI" id="CHEBI:78442"/>
        <dbReference type="ChEBI" id="CHEBI:78530"/>
        <dbReference type="ChEBI" id="CHEBI:456215"/>
        <dbReference type="EC" id="6.1.1.10"/>
    </reaction>
</comment>
<dbReference type="InterPro" id="IPR015413">
    <property type="entry name" value="Methionyl/Leucyl_tRNA_Synth"/>
</dbReference>
<evidence type="ECO:0000256" key="4">
    <source>
        <dbReference type="ARBA" id="ARBA00022490"/>
    </source>
</evidence>
<dbReference type="FunFam" id="1.10.730.10:FF:000005">
    <property type="entry name" value="Methionine--tRNA ligase"/>
    <property type="match status" value="1"/>
</dbReference>
<evidence type="ECO:0000259" key="14">
    <source>
        <dbReference type="Pfam" id="PF09334"/>
    </source>
</evidence>
<dbReference type="GO" id="GO:0005524">
    <property type="term" value="F:ATP binding"/>
    <property type="evidence" value="ECO:0007669"/>
    <property type="project" value="UniProtKB-UniRule"/>
</dbReference>
<dbReference type="Pfam" id="PF09334">
    <property type="entry name" value="tRNA-synt_1g"/>
    <property type="match status" value="1"/>
</dbReference>
<keyword evidence="4 13" id="KW-0963">Cytoplasm</keyword>
<feature type="short sequence motif" description="'KMSKS' region" evidence="13">
    <location>
        <begin position="333"/>
        <end position="337"/>
    </location>
</feature>
<evidence type="ECO:0000256" key="3">
    <source>
        <dbReference type="ARBA" id="ARBA00008258"/>
    </source>
</evidence>
<dbReference type="Gene3D" id="1.10.730.10">
    <property type="entry name" value="Isoleucyl-tRNA Synthetase, Domain 1"/>
    <property type="match status" value="1"/>
</dbReference>
<dbReference type="SUPFAM" id="SSF57770">
    <property type="entry name" value="Methionyl-tRNA synthetase (MetRS), Zn-domain"/>
    <property type="match status" value="1"/>
</dbReference>
<comment type="similarity">
    <text evidence="3 13">Belongs to the class-I aminoacyl-tRNA synthetase family. MetG type 1 subfamily.</text>
</comment>
<evidence type="ECO:0000256" key="5">
    <source>
        <dbReference type="ARBA" id="ARBA00022598"/>
    </source>
</evidence>
<keyword evidence="11 13" id="KW-0030">Aminoacyl-tRNA synthetase</keyword>
<dbReference type="SUPFAM" id="SSF52374">
    <property type="entry name" value="Nucleotidylyl transferase"/>
    <property type="match status" value="1"/>
</dbReference>
<evidence type="ECO:0000256" key="6">
    <source>
        <dbReference type="ARBA" id="ARBA00022723"/>
    </source>
</evidence>
<protein>
    <recommendedName>
        <fullName evidence="13">Methionine--tRNA ligase</fullName>
        <ecNumber evidence="13">6.1.1.10</ecNumber>
    </recommendedName>
    <alternativeName>
        <fullName evidence="13">Methionyl-tRNA synthetase</fullName>
        <shortName evidence="13">MetRS</shortName>
    </alternativeName>
</protein>
<keyword evidence="17" id="KW-1185">Reference proteome</keyword>
<gene>
    <name evidence="13" type="primary">metG</name>
    <name evidence="16" type="ORF">CFE62_006545</name>
</gene>
<dbReference type="InterPro" id="IPR001412">
    <property type="entry name" value="aa-tRNA-synth_I_CS"/>
</dbReference>
<dbReference type="PANTHER" id="PTHR45765">
    <property type="entry name" value="METHIONINE--TRNA LIGASE"/>
    <property type="match status" value="1"/>
</dbReference>
<keyword evidence="7 13" id="KW-0547">Nucleotide-binding</keyword>
<evidence type="ECO:0000256" key="2">
    <source>
        <dbReference type="ARBA" id="ARBA00004496"/>
    </source>
</evidence>
<dbReference type="PANTHER" id="PTHR45765:SF1">
    <property type="entry name" value="METHIONINE--TRNA LIGASE, CYTOPLASMIC"/>
    <property type="match status" value="1"/>
</dbReference>
<evidence type="ECO:0000313" key="17">
    <source>
        <dbReference type="Proteomes" id="UP000226429"/>
    </source>
</evidence>
<feature type="short sequence motif" description="'HIGH' region" evidence="13">
    <location>
        <begin position="15"/>
        <end position="25"/>
    </location>
</feature>
<name>A0A370CHI9_9COXI</name>
<sequence>MQQTDRKLLVTIALPYANGSLHLGHLLEHIQADIWVRFQKMLGRDCILISGEDAHGTPIMLAARQHHIKPEVLVAQIAKEHIADLSAFHIDFDHYYTTHSPENKELINLVYQRLQEKGDICSKVIKQAYDPDAKMFLPDRYVIGSCPCCKTPGQYGDNCEACGSTYSPLDLIDPKSTISGATPIAKESEHYFFQLSHYTDFLREWITNDNHLAEEVSNKLLEWFKEGLHDLDISRDSPYFGFEIPATEGKYFYVWIDAPIAYAAIFKNLCTKRPGLNFDDYWSSTSKTELYHFVGKDIINFHAIFWPAILKSANFRTPTAIFVHGYLTVNGQKMSKSRGTFITARHYLNHLNPEYLRYYFAAKLNKKAEDIDFNFEDFSQRVNSDLVGKLVNIASRCASFINKKFENKLSKTSLKPQLVKQFIDKGDEIASAYESRDYSRAIKSIMELADRANQMIDAEKPWVLIKNPALADKAHQICSLGLNLFRILMIYLKPVLPITTEKVEHFLNIPAMTWDQRQKGLYDHVINPFLPLLQRIPEETINIMQTTNATDII</sequence>
<feature type="binding site" evidence="13">
    <location>
        <position position="149"/>
    </location>
    <ligand>
        <name>Zn(2+)</name>
        <dbReference type="ChEBI" id="CHEBI:29105"/>
    </ligand>
</feature>
<evidence type="ECO:0000256" key="7">
    <source>
        <dbReference type="ARBA" id="ARBA00022741"/>
    </source>
</evidence>
<dbReference type="InterPro" id="IPR014758">
    <property type="entry name" value="Met-tRNA_synth"/>
</dbReference>
<evidence type="ECO:0000256" key="12">
    <source>
        <dbReference type="ARBA" id="ARBA00047364"/>
    </source>
</evidence>
<dbReference type="InterPro" id="IPR014729">
    <property type="entry name" value="Rossmann-like_a/b/a_fold"/>
</dbReference>
<dbReference type="AlphaFoldDB" id="A0A370CHI9"/>
<dbReference type="InterPro" id="IPR009080">
    <property type="entry name" value="tRNAsynth_Ia_anticodon-bd"/>
</dbReference>
<organism evidence="16 17">
    <name type="scientific">Candidatus Aquirickettsiella gammari</name>
    <dbReference type="NCBI Taxonomy" id="2016198"/>
    <lineage>
        <taxon>Bacteria</taxon>
        <taxon>Pseudomonadati</taxon>
        <taxon>Pseudomonadota</taxon>
        <taxon>Gammaproteobacteria</taxon>
        <taxon>Legionellales</taxon>
        <taxon>Coxiellaceae</taxon>
        <taxon>Candidatus Aquirickettsiella</taxon>
    </lineage>
</organism>
<evidence type="ECO:0000256" key="9">
    <source>
        <dbReference type="ARBA" id="ARBA00022840"/>
    </source>
</evidence>
<dbReference type="PROSITE" id="PS00178">
    <property type="entry name" value="AA_TRNA_LIGASE_I"/>
    <property type="match status" value="1"/>
</dbReference>
<keyword evidence="9 13" id="KW-0067">ATP-binding</keyword>
<evidence type="ECO:0000256" key="13">
    <source>
        <dbReference type="HAMAP-Rule" id="MF_00098"/>
    </source>
</evidence>
<evidence type="ECO:0000256" key="1">
    <source>
        <dbReference type="ARBA" id="ARBA00003314"/>
    </source>
</evidence>
<feature type="domain" description="Methionyl-tRNA synthetase anticodon-binding" evidence="15">
    <location>
        <begin position="417"/>
        <end position="520"/>
    </location>
</feature>
<proteinExistence type="inferred from homology"/>
<dbReference type="Proteomes" id="UP000226429">
    <property type="component" value="Unassembled WGS sequence"/>
</dbReference>
<evidence type="ECO:0000313" key="16">
    <source>
        <dbReference type="EMBL" id="RDH39904.1"/>
    </source>
</evidence>
<evidence type="ECO:0000256" key="8">
    <source>
        <dbReference type="ARBA" id="ARBA00022833"/>
    </source>
</evidence>
<dbReference type="NCBIfam" id="TIGR00398">
    <property type="entry name" value="metG"/>
    <property type="match status" value="1"/>
</dbReference>
<comment type="subunit">
    <text evidence="13">Monomer.</text>
</comment>
<dbReference type="CDD" id="cd00814">
    <property type="entry name" value="MetRS_core"/>
    <property type="match status" value="1"/>
</dbReference>
<dbReference type="Pfam" id="PF19303">
    <property type="entry name" value="Anticodon_3"/>
    <property type="match status" value="1"/>
</dbReference>